<dbReference type="PROSITE" id="PS50112">
    <property type="entry name" value="PAS"/>
    <property type="match status" value="2"/>
</dbReference>
<dbReference type="Pfam" id="PF08447">
    <property type="entry name" value="PAS_3"/>
    <property type="match status" value="1"/>
</dbReference>
<evidence type="ECO:0000259" key="4">
    <source>
        <dbReference type="PROSITE" id="PS50887"/>
    </source>
</evidence>
<name>A0A066ZSE5_HYDMR</name>
<dbReference type="InterPro" id="IPR035965">
    <property type="entry name" value="PAS-like_dom_sf"/>
</dbReference>
<dbReference type="Pfam" id="PF13426">
    <property type="entry name" value="PAS_9"/>
    <property type="match status" value="1"/>
</dbReference>
<dbReference type="Gene3D" id="3.30.70.270">
    <property type="match status" value="1"/>
</dbReference>
<dbReference type="Gene3D" id="3.30.450.20">
    <property type="entry name" value="PAS domain"/>
    <property type="match status" value="2"/>
</dbReference>
<gene>
    <name evidence="5" type="ORF">EI16_09190</name>
</gene>
<feature type="domain" description="PAC" evidence="3">
    <location>
        <begin position="201"/>
        <end position="254"/>
    </location>
</feature>
<dbReference type="SMART" id="SM00267">
    <property type="entry name" value="GGDEF"/>
    <property type="match status" value="1"/>
</dbReference>
<dbReference type="InterPro" id="IPR000014">
    <property type="entry name" value="PAS"/>
</dbReference>
<dbReference type="InterPro" id="IPR000700">
    <property type="entry name" value="PAS-assoc_C"/>
</dbReference>
<dbReference type="EMBL" id="JMIU01000001">
    <property type="protein sequence ID" value="KDN96432.1"/>
    <property type="molecule type" value="Genomic_DNA"/>
</dbReference>
<feature type="domain" description="PAS" evidence="2">
    <location>
        <begin position="125"/>
        <end position="197"/>
    </location>
</feature>
<reference evidence="5 6" key="1">
    <citation type="submission" date="2014-04" db="EMBL/GenBank/DDBJ databases">
        <title>Draft genome sequence of Hydrogenovibrio marinus MH-110, a model organism for aerobic H2 metabolism.</title>
        <authorList>
            <person name="Cha H.J."/>
            <person name="Jo B.H."/>
            <person name="Hwang B.H."/>
        </authorList>
    </citation>
    <scope>NUCLEOTIDE SEQUENCE [LARGE SCALE GENOMIC DNA]</scope>
    <source>
        <strain evidence="5 6">MH-110</strain>
    </source>
</reference>
<dbReference type="InterPro" id="IPR013655">
    <property type="entry name" value="PAS_fold_3"/>
</dbReference>
<dbReference type="NCBIfam" id="TIGR00229">
    <property type="entry name" value="sensory_box"/>
    <property type="match status" value="2"/>
</dbReference>
<dbReference type="PANTHER" id="PTHR44757:SF2">
    <property type="entry name" value="BIOFILM ARCHITECTURE MAINTENANCE PROTEIN MBAA"/>
    <property type="match status" value="1"/>
</dbReference>
<dbReference type="SMART" id="SM00091">
    <property type="entry name" value="PAS"/>
    <property type="match status" value="2"/>
</dbReference>
<feature type="domain" description="PAS" evidence="2">
    <location>
        <begin position="1"/>
        <end position="49"/>
    </location>
</feature>
<dbReference type="InterPro" id="IPR052155">
    <property type="entry name" value="Biofilm_reg_signaling"/>
</dbReference>
<comment type="cofactor">
    <cofactor evidence="1">
        <name>Mg(2+)</name>
        <dbReference type="ChEBI" id="CHEBI:18420"/>
    </cofactor>
</comment>
<dbReference type="InterPro" id="IPR043128">
    <property type="entry name" value="Rev_trsase/Diguanyl_cyclase"/>
</dbReference>
<accession>A0A066ZSE5</accession>
<dbReference type="FunFam" id="3.30.70.270:FF:000001">
    <property type="entry name" value="Diguanylate cyclase domain protein"/>
    <property type="match status" value="1"/>
</dbReference>
<dbReference type="PROSITE" id="PS50887">
    <property type="entry name" value="GGDEF"/>
    <property type="match status" value="1"/>
</dbReference>
<sequence>MPQLDVLFEYVADGVYLIDPETSNIVWCNKAAHQDLGFERHEVLNHSVLSLQKDVVGMPQWQEIAEVIRNHSPYTFVGRHVHKSGGEISVEVVTTHFEFNDDDFFLSVARNVNKRVALEQEIISHHQSIWFALNEASDGIWEWEISNGKVFFSPQLKTMLGYGPDEMDPHITTWSENVHPDDRAHVIKILNEHIHGLRAKYDAEYRLKNRNGHYVWVHDRGKVYRRDDQGNPTHAVGMVQNITDQKFMQFQLEALAANDVLTNLPNRREGEKQARLQVALSKRNEQPLCLAIIDLDHFKSINDLFGHQKGDDVLVFVSDLFQKTLRSTDLIYRWGGEEFVIIFPNTTIEQARQISAKLHESFQGAQWENIGVTPMTFSMGISCFPCLEADFDVLIKNADTAAYLAKEQGRNQSVFAEKS</sequence>
<dbReference type="InterPro" id="IPR001610">
    <property type="entry name" value="PAC"/>
</dbReference>
<dbReference type="SMART" id="SM00086">
    <property type="entry name" value="PAC"/>
    <property type="match status" value="2"/>
</dbReference>
<dbReference type="CDD" id="cd01949">
    <property type="entry name" value="GGDEF"/>
    <property type="match status" value="1"/>
</dbReference>
<dbReference type="NCBIfam" id="TIGR00254">
    <property type="entry name" value="GGDEF"/>
    <property type="match status" value="1"/>
</dbReference>
<dbReference type="SUPFAM" id="SSF55785">
    <property type="entry name" value="PYP-like sensor domain (PAS domain)"/>
    <property type="match status" value="2"/>
</dbReference>
<dbReference type="Proteomes" id="UP000027341">
    <property type="component" value="Unassembled WGS sequence"/>
</dbReference>
<evidence type="ECO:0000259" key="3">
    <source>
        <dbReference type="PROSITE" id="PS50113"/>
    </source>
</evidence>
<dbReference type="PANTHER" id="PTHR44757">
    <property type="entry name" value="DIGUANYLATE CYCLASE DGCP"/>
    <property type="match status" value="1"/>
</dbReference>
<keyword evidence="6" id="KW-1185">Reference proteome</keyword>
<dbReference type="Pfam" id="PF00990">
    <property type="entry name" value="GGDEF"/>
    <property type="match status" value="1"/>
</dbReference>
<comment type="caution">
    <text evidence="5">The sequence shown here is derived from an EMBL/GenBank/DDBJ whole genome shotgun (WGS) entry which is preliminary data.</text>
</comment>
<evidence type="ECO:0000256" key="1">
    <source>
        <dbReference type="ARBA" id="ARBA00001946"/>
    </source>
</evidence>
<protein>
    <submittedName>
        <fullName evidence="5">Diguanylate cyclase</fullName>
    </submittedName>
</protein>
<dbReference type="GO" id="GO:0003824">
    <property type="term" value="F:catalytic activity"/>
    <property type="evidence" value="ECO:0007669"/>
    <property type="project" value="UniProtKB-ARBA"/>
</dbReference>
<proteinExistence type="predicted"/>
<dbReference type="AlphaFoldDB" id="A0A066ZSE5"/>
<organism evidence="5 6">
    <name type="scientific">Hydrogenovibrio marinus</name>
    <dbReference type="NCBI Taxonomy" id="28885"/>
    <lineage>
        <taxon>Bacteria</taxon>
        <taxon>Pseudomonadati</taxon>
        <taxon>Pseudomonadota</taxon>
        <taxon>Gammaproteobacteria</taxon>
        <taxon>Thiotrichales</taxon>
        <taxon>Piscirickettsiaceae</taxon>
        <taxon>Hydrogenovibrio</taxon>
    </lineage>
</organism>
<evidence type="ECO:0000313" key="6">
    <source>
        <dbReference type="Proteomes" id="UP000027341"/>
    </source>
</evidence>
<evidence type="ECO:0000259" key="2">
    <source>
        <dbReference type="PROSITE" id="PS50112"/>
    </source>
</evidence>
<dbReference type="InterPro" id="IPR000160">
    <property type="entry name" value="GGDEF_dom"/>
</dbReference>
<dbReference type="CDD" id="cd00130">
    <property type="entry name" value="PAS"/>
    <property type="match status" value="2"/>
</dbReference>
<dbReference type="STRING" id="28885.EI16_09190"/>
<evidence type="ECO:0000313" key="5">
    <source>
        <dbReference type="EMBL" id="KDN96432.1"/>
    </source>
</evidence>
<feature type="domain" description="GGDEF" evidence="4">
    <location>
        <begin position="286"/>
        <end position="418"/>
    </location>
</feature>
<dbReference type="SUPFAM" id="SSF55073">
    <property type="entry name" value="Nucleotide cyclase"/>
    <property type="match status" value="1"/>
</dbReference>
<dbReference type="InterPro" id="IPR029787">
    <property type="entry name" value="Nucleotide_cyclase"/>
</dbReference>
<dbReference type="PROSITE" id="PS50113">
    <property type="entry name" value="PAC"/>
    <property type="match status" value="1"/>
</dbReference>